<dbReference type="EMBL" id="PDTI01000037">
    <property type="protein sequence ID" value="PIE62595.1"/>
    <property type="molecule type" value="Genomic_DNA"/>
</dbReference>
<feature type="transmembrane region" description="Helical" evidence="1">
    <location>
        <begin position="114"/>
        <end position="133"/>
    </location>
</feature>
<name>A0A2G6MRE1_9BACT</name>
<accession>A0A2G6MRE1</accession>
<feature type="transmembrane region" description="Helical" evidence="1">
    <location>
        <begin position="47"/>
        <end position="70"/>
    </location>
</feature>
<gene>
    <name evidence="2" type="ORF">CSA25_04405</name>
</gene>
<proteinExistence type="predicted"/>
<organism evidence="2 3">
    <name type="scientific">Desulfobacter postgatei</name>
    <dbReference type="NCBI Taxonomy" id="2293"/>
    <lineage>
        <taxon>Bacteria</taxon>
        <taxon>Pseudomonadati</taxon>
        <taxon>Thermodesulfobacteriota</taxon>
        <taxon>Desulfobacteria</taxon>
        <taxon>Desulfobacterales</taxon>
        <taxon>Desulfobacteraceae</taxon>
        <taxon>Desulfobacter</taxon>
    </lineage>
</organism>
<evidence type="ECO:0000313" key="2">
    <source>
        <dbReference type="EMBL" id="PIE62595.1"/>
    </source>
</evidence>
<dbReference type="Proteomes" id="UP000231203">
    <property type="component" value="Unassembled WGS sequence"/>
</dbReference>
<feature type="transmembrane region" description="Helical" evidence="1">
    <location>
        <begin position="12"/>
        <end position="35"/>
    </location>
</feature>
<sequence length="148" mass="16017">MNNSKNQLMCGGILCFFFAIFQVVIGFSPSLSLYFGAPESLVKHPGMLIIVSIIIGLMMALFGLYGFSGAGKIIKLPWRREILLGIGIIFIARGLLLIPEVLVVLNLIDSAIPVAARFIYFSIGALLVGGIFIKGTIGQWNSLKQGIE</sequence>
<reference evidence="2 3" key="1">
    <citation type="submission" date="2017-10" db="EMBL/GenBank/DDBJ databases">
        <title>Novel microbial diversity and functional potential in the marine mammal oral microbiome.</title>
        <authorList>
            <person name="Dudek N.K."/>
            <person name="Sun C.L."/>
            <person name="Burstein D."/>
            <person name="Kantor R.S."/>
            <person name="Aliaga Goltsman D.S."/>
            <person name="Bik E.M."/>
            <person name="Thomas B.C."/>
            <person name="Banfield J.F."/>
            <person name="Relman D.A."/>
        </authorList>
    </citation>
    <scope>NUCLEOTIDE SEQUENCE [LARGE SCALE GENOMIC DNA]</scope>
    <source>
        <strain evidence="2">DOLJORAL78_47_202</strain>
    </source>
</reference>
<protein>
    <submittedName>
        <fullName evidence="2">Uncharacterized protein</fullName>
    </submittedName>
</protein>
<dbReference type="AlphaFoldDB" id="A0A2G6MRE1"/>
<keyword evidence="1" id="KW-0812">Transmembrane</keyword>
<keyword evidence="1" id="KW-1133">Transmembrane helix</keyword>
<keyword evidence="1" id="KW-0472">Membrane</keyword>
<evidence type="ECO:0000256" key="1">
    <source>
        <dbReference type="SAM" id="Phobius"/>
    </source>
</evidence>
<evidence type="ECO:0000313" key="3">
    <source>
        <dbReference type="Proteomes" id="UP000231203"/>
    </source>
</evidence>
<feature type="transmembrane region" description="Helical" evidence="1">
    <location>
        <begin position="82"/>
        <end position="108"/>
    </location>
</feature>
<comment type="caution">
    <text evidence="2">The sequence shown here is derived from an EMBL/GenBank/DDBJ whole genome shotgun (WGS) entry which is preliminary data.</text>
</comment>